<dbReference type="InterPro" id="IPR003441">
    <property type="entry name" value="NAC-dom"/>
</dbReference>
<evidence type="ECO:0000256" key="5">
    <source>
        <dbReference type="SAM" id="SignalP"/>
    </source>
</evidence>
<dbReference type="SUPFAM" id="SSF101941">
    <property type="entry name" value="NAC domain"/>
    <property type="match status" value="1"/>
</dbReference>
<keyword evidence="8" id="KW-1185">Reference proteome</keyword>
<keyword evidence="3" id="KW-0804">Transcription</keyword>
<dbReference type="GO" id="GO:0003677">
    <property type="term" value="F:DNA binding"/>
    <property type="evidence" value="ECO:0007669"/>
    <property type="project" value="UniProtKB-KW"/>
</dbReference>
<reference evidence="7" key="1">
    <citation type="submission" date="2017-07" db="EMBL/GenBank/DDBJ databases">
        <title>Taro Niue Genome Assembly and Annotation.</title>
        <authorList>
            <person name="Atibalentja N."/>
            <person name="Keating K."/>
            <person name="Fields C.J."/>
        </authorList>
    </citation>
    <scope>NUCLEOTIDE SEQUENCE</scope>
    <source>
        <strain evidence="7">Niue_2</strain>
        <tissue evidence="7">Leaf</tissue>
    </source>
</reference>
<evidence type="ECO:0000256" key="2">
    <source>
        <dbReference type="ARBA" id="ARBA00023125"/>
    </source>
</evidence>
<comment type="caution">
    <text evidence="7">The sequence shown here is derived from an EMBL/GenBank/DDBJ whole genome shotgun (WGS) entry which is preliminary data.</text>
</comment>
<dbReference type="InterPro" id="IPR036093">
    <property type="entry name" value="NAC_dom_sf"/>
</dbReference>
<sequence>MMVLFGCVPWCYLFHYLFSLMVLSPSDGNAPVDTPGSGEGDREDTSFAADGEVVQQNAPARNLDRLPPGYRFTPQDDELIVFYLRNKLLGLPLPLNKIHDVRLYDHNPKDLAAAHERWEVGKWFFFTPRDRKYPNGSRPSRSAGDGYWKATGADKTIKRNGVLVGWRKALVFYIGRPPKGEKTNWIMHEYRAKDERGPRQFDGTMKVYIRICTYYTC</sequence>
<feature type="chain" id="PRO_5032666790" description="NAC domain-containing protein" evidence="5">
    <location>
        <begin position="29"/>
        <end position="217"/>
    </location>
</feature>
<evidence type="ECO:0000256" key="4">
    <source>
        <dbReference type="ARBA" id="ARBA00023242"/>
    </source>
</evidence>
<dbReference type="PROSITE" id="PS51005">
    <property type="entry name" value="NAC"/>
    <property type="match status" value="1"/>
</dbReference>
<evidence type="ECO:0000313" key="7">
    <source>
        <dbReference type="EMBL" id="MQM13604.1"/>
    </source>
</evidence>
<dbReference type="AlphaFoldDB" id="A0A843X694"/>
<organism evidence="7 8">
    <name type="scientific">Colocasia esculenta</name>
    <name type="common">Wild taro</name>
    <name type="synonym">Arum esculentum</name>
    <dbReference type="NCBI Taxonomy" id="4460"/>
    <lineage>
        <taxon>Eukaryota</taxon>
        <taxon>Viridiplantae</taxon>
        <taxon>Streptophyta</taxon>
        <taxon>Embryophyta</taxon>
        <taxon>Tracheophyta</taxon>
        <taxon>Spermatophyta</taxon>
        <taxon>Magnoliopsida</taxon>
        <taxon>Liliopsida</taxon>
        <taxon>Araceae</taxon>
        <taxon>Aroideae</taxon>
        <taxon>Colocasieae</taxon>
        <taxon>Colocasia</taxon>
    </lineage>
</organism>
<gene>
    <name evidence="7" type="ORF">Taro_046535</name>
</gene>
<name>A0A843X694_COLES</name>
<keyword evidence="1" id="KW-0805">Transcription regulation</keyword>
<dbReference type="PANTHER" id="PTHR31719:SF94">
    <property type="entry name" value="PROTEIN ATAF2"/>
    <property type="match status" value="1"/>
</dbReference>
<proteinExistence type="predicted"/>
<dbReference type="Pfam" id="PF02365">
    <property type="entry name" value="NAM"/>
    <property type="match status" value="1"/>
</dbReference>
<feature type="signal peptide" evidence="5">
    <location>
        <begin position="1"/>
        <end position="28"/>
    </location>
</feature>
<dbReference type="Proteomes" id="UP000652761">
    <property type="component" value="Unassembled WGS sequence"/>
</dbReference>
<keyword evidence="4" id="KW-0539">Nucleus</keyword>
<evidence type="ECO:0000256" key="1">
    <source>
        <dbReference type="ARBA" id="ARBA00023015"/>
    </source>
</evidence>
<keyword evidence="5" id="KW-0732">Signal</keyword>
<protein>
    <recommendedName>
        <fullName evidence="6">NAC domain-containing protein</fullName>
    </recommendedName>
</protein>
<dbReference type="OrthoDB" id="693909at2759"/>
<feature type="domain" description="NAC" evidence="6">
    <location>
        <begin position="66"/>
        <end position="217"/>
    </location>
</feature>
<dbReference type="Gene3D" id="2.170.150.80">
    <property type="entry name" value="NAC domain"/>
    <property type="match status" value="1"/>
</dbReference>
<accession>A0A843X694</accession>
<dbReference type="GO" id="GO:0006355">
    <property type="term" value="P:regulation of DNA-templated transcription"/>
    <property type="evidence" value="ECO:0007669"/>
    <property type="project" value="InterPro"/>
</dbReference>
<evidence type="ECO:0000313" key="8">
    <source>
        <dbReference type="Proteomes" id="UP000652761"/>
    </source>
</evidence>
<keyword evidence="2" id="KW-0238">DNA-binding</keyword>
<dbReference type="EMBL" id="NMUH01005753">
    <property type="protein sequence ID" value="MQM13604.1"/>
    <property type="molecule type" value="Genomic_DNA"/>
</dbReference>
<evidence type="ECO:0000256" key="3">
    <source>
        <dbReference type="ARBA" id="ARBA00023163"/>
    </source>
</evidence>
<evidence type="ECO:0000259" key="6">
    <source>
        <dbReference type="PROSITE" id="PS51005"/>
    </source>
</evidence>
<dbReference type="PANTHER" id="PTHR31719">
    <property type="entry name" value="NAC TRANSCRIPTION FACTOR 56"/>
    <property type="match status" value="1"/>
</dbReference>